<name>A0A1E5GDK5_9ENTE</name>
<evidence type="ECO:0008006" key="4">
    <source>
        <dbReference type="Google" id="ProtNLM"/>
    </source>
</evidence>
<dbReference type="OrthoDB" id="1655249at2"/>
<dbReference type="Gene3D" id="1.10.1900.10">
    <property type="entry name" value="c-terminal domain of poly(a) binding protein"/>
    <property type="match status" value="1"/>
</dbReference>
<reference evidence="3" key="1">
    <citation type="submission" date="2016-09" db="EMBL/GenBank/DDBJ databases">
        <authorList>
            <person name="Gulvik C.A."/>
        </authorList>
    </citation>
    <scope>NUCLEOTIDE SEQUENCE [LARGE SCALE GENOMIC DNA]</scope>
    <source>
        <strain evidence="3">DSM 23328</strain>
    </source>
</reference>
<dbReference type="STRING" id="903984.BCR21_13355"/>
<accession>A0A1E5GDK5</accession>
<dbReference type="SUPFAM" id="SSF158560">
    <property type="entry name" value="BH3980-like"/>
    <property type="match status" value="1"/>
</dbReference>
<comment type="caution">
    <text evidence="2">The sequence shown here is derived from an EMBL/GenBank/DDBJ whole genome shotgun (WGS) entry which is preliminary data.</text>
</comment>
<organism evidence="2 3">
    <name type="scientific">Enterococcus ureasiticus</name>
    <dbReference type="NCBI Taxonomy" id="903984"/>
    <lineage>
        <taxon>Bacteria</taxon>
        <taxon>Bacillati</taxon>
        <taxon>Bacillota</taxon>
        <taxon>Bacilli</taxon>
        <taxon>Lactobacillales</taxon>
        <taxon>Enterococcaceae</taxon>
        <taxon>Enterococcus</taxon>
    </lineage>
</organism>
<feature type="transmembrane region" description="Helical" evidence="1">
    <location>
        <begin position="90"/>
        <end position="108"/>
    </location>
</feature>
<evidence type="ECO:0000313" key="2">
    <source>
        <dbReference type="EMBL" id="OEG10330.1"/>
    </source>
</evidence>
<evidence type="ECO:0000256" key="1">
    <source>
        <dbReference type="SAM" id="Phobius"/>
    </source>
</evidence>
<gene>
    <name evidence="2" type="ORF">BCR21_13355</name>
</gene>
<feature type="transmembrane region" description="Helical" evidence="1">
    <location>
        <begin position="153"/>
        <end position="173"/>
    </location>
</feature>
<dbReference type="SUPFAM" id="SSF103473">
    <property type="entry name" value="MFS general substrate transporter"/>
    <property type="match status" value="1"/>
</dbReference>
<evidence type="ECO:0000313" key="3">
    <source>
        <dbReference type="Proteomes" id="UP000094068"/>
    </source>
</evidence>
<keyword evidence="1" id="KW-1133">Transmembrane helix</keyword>
<feature type="transmembrane region" description="Helical" evidence="1">
    <location>
        <begin position="120"/>
        <end position="141"/>
    </location>
</feature>
<dbReference type="AlphaFoldDB" id="A0A1E5GDK5"/>
<feature type="transmembrane region" description="Helical" evidence="1">
    <location>
        <begin position="217"/>
        <end position="240"/>
    </location>
</feature>
<keyword evidence="1" id="KW-0472">Membrane</keyword>
<sequence length="270" mass="30974">MKTTDMIKQNNELRKQLNPENKKYYEDILVYIRVNLNKDEHQTEETLLEILQDILDAQKNGTSAQEFFGKNPKEISDSILAELPNDSEKYWSKFLFVFFLILLQYNLFDLLLQPVVSINWFNTVLPVILLITTAILGLISIKYSAFTSDRKKSYFFALLALLFWIASILMPIIDKKMNGIVGYVLFSHQAFAAILFILSICLLIVQFRFKMNNAAGIYITTFFAVLEGAVLLGIVNPIFVSTGLKIILWVVIILVSILGVARDNQKFRKN</sequence>
<dbReference type="EMBL" id="MIJZ01000015">
    <property type="protein sequence ID" value="OEG10330.1"/>
    <property type="molecule type" value="Genomic_DNA"/>
</dbReference>
<dbReference type="RefSeq" id="WP_069647020.1">
    <property type="nucleotide sequence ID" value="NZ_MIJZ01000015.1"/>
</dbReference>
<proteinExistence type="predicted"/>
<dbReference type="InterPro" id="IPR036259">
    <property type="entry name" value="MFS_trans_sf"/>
</dbReference>
<protein>
    <recommendedName>
        <fullName evidence="4">DUF1129 domain-containing protein</fullName>
    </recommendedName>
</protein>
<keyword evidence="3" id="KW-1185">Reference proteome</keyword>
<feature type="transmembrane region" description="Helical" evidence="1">
    <location>
        <begin position="185"/>
        <end position="205"/>
    </location>
</feature>
<dbReference type="Proteomes" id="UP000094068">
    <property type="component" value="Unassembled WGS sequence"/>
</dbReference>
<feature type="transmembrane region" description="Helical" evidence="1">
    <location>
        <begin position="246"/>
        <end position="261"/>
    </location>
</feature>
<keyword evidence="1" id="KW-0812">Transmembrane</keyword>